<gene>
    <name evidence="1" type="ORF">NDN08_005833</name>
</gene>
<dbReference type="Proteomes" id="UP001157974">
    <property type="component" value="Unassembled WGS sequence"/>
</dbReference>
<sequence length="91" mass="10845">MEDYENRLVRRPNERCISGLFNFRGGTNYRSPRFCRKLEDDEVVKGSLKNREIVYFDVEDESQDLETRLLARYMDSVIHADSSMNHQTSMY</sequence>
<evidence type="ECO:0000313" key="1">
    <source>
        <dbReference type="EMBL" id="KAJ8909139.1"/>
    </source>
</evidence>
<protein>
    <submittedName>
        <fullName evidence="1">Uncharacterized protein</fullName>
    </submittedName>
</protein>
<dbReference type="EMBL" id="JAMWBK010000001">
    <property type="protein sequence ID" value="KAJ8909139.1"/>
    <property type="molecule type" value="Genomic_DNA"/>
</dbReference>
<dbReference type="AlphaFoldDB" id="A0AAV8V2R2"/>
<name>A0AAV8V2R2_9RHOD</name>
<evidence type="ECO:0000313" key="2">
    <source>
        <dbReference type="Proteomes" id="UP001157974"/>
    </source>
</evidence>
<reference evidence="1 2" key="1">
    <citation type="journal article" date="2023" name="Nat. Commun.">
        <title>Origin of minicircular mitochondrial genomes in red algae.</title>
        <authorList>
            <person name="Lee Y."/>
            <person name="Cho C.H."/>
            <person name="Lee Y.M."/>
            <person name="Park S.I."/>
            <person name="Yang J.H."/>
            <person name="West J.A."/>
            <person name="Bhattacharya D."/>
            <person name="Yoon H.S."/>
        </authorList>
    </citation>
    <scope>NUCLEOTIDE SEQUENCE [LARGE SCALE GENOMIC DNA]</scope>
    <source>
        <strain evidence="1 2">CCMP1338</strain>
        <tissue evidence="1">Whole cell</tissue>
    </source>
</reference>
<organism evidence="1 2">
    <name type="scientific">Rhodosorus marinus</name>
    <dbReference type="NCBI Taxonomy" id="101924"/>
    <lineage>
        <taxon>Eukaryota</taxon>
        <taxon>Rhodophyta</taxon>
        <taxon>Stylonematophyceae</taxon>
        <taxon>Stylonematales</taxon>
        <taxon>Stylonemataceae</taxon>
        <taxon>Rhodosorus</taxon>
    </lineage>
</organism>
<proteinExistence type="predicted"/>
<keyword evidence="2" id="KW-1185">Reference proteome</keyword>
<accession>A0AAV8V2R2</accession>
<comment type="caution">
    <text evidence="1">The sequence shown here is derived from an EMBL/GenBank/DDBJ whole genome shotgun (WGS) entry which is preliminary data.</text>
</comment>